<dbReference type="eggNOG" id="COG1253">
    <property type="taxonomic scope" value="Bacteria"/>
</dbReference>
<feature type="signal peptide" evidence="10">
    <location>
        <begin position="1"/>
        <end position="23"/>
    </location>
</feature>
<dbReference type="PROSITE" id="PS51846">
    <property type="entry name" value="CNNM"/>
    <property type="match status" value="1"/>
</dbReference>
<evidence type="ECO:0000259" key="12">
    <source>
        <dbReference type="PROSITE" id="PS51846"/>
    </source>
</evidence>
<feature type="transmembrane region" description="Helical" evidence="9">
    <location>
        <begin position="87"/>
        <end position="106"/>
    </location>
</feature>
<evidence type="ECO:0000256" key="10">
    <source>
        <dbReference type="SAM" id="SignalP"/>
    </source>
</evidence>
<feature type="domain" description="CBS" evidence="11">
    <location>
        <begin position="260"/>
        <end position="318"/>
    </location>
</feature>
<comment type="subcellular location">
    <subcellularLocation>
        <location evidence="1">Membrane</location>
        <topology evidence="1">Multi-pass membrane protein</topology>
    </subcellularLocation>
</comment>
<sequence length="319" mass="35369">MTLLITYFLATVFISAACSAFEAALFSATTPFVEASAKLTKTGKILKHLKANIDNSVGAVLVVNMFANTLGAAAVGVQSVEVFGDEWAGVVAIVLTLSILYVAEIIPKTLSAMYWKKLILPCCYPLIVMYYVVFPFVYISRGITFFFRKGNVERISRDEILALMELGEKSGSLDELEMDILEHIIGQKSIRVKDIMTPKKLIFTLDENLTIKQALKQSQKRKYSRIPLSADSATITSLAYRKEILQANLKHKGQEPLKSIAKPFTSVKENMQVLMLLRLFILRHAHLFAVLDKKGNLVGIVTLEDALNAVLGVGNISRH</sequence>
<proteinExistence type="predicted"/>
<evidence type="ECO:0000313" key="13">
    <source>
        <dbReference type="EMBL" id="ETD25245.1"/>
    </source>
</evidence>
<dbReference type="PANTHER" id="PTHR22777">
    <property type="entry name" value="HEMOLYSIN-RELATED"/>
    <property type="match status" value="1"/>
</dbReference>
<evidence type="ECO:0008006" key="15">
    <source>
        <dbReference type="Google" id="ProtNLM"/>
    </source>
</evidence>
<dbReference type="EMBL" id="AZJI01000001">
    <property type="protein sequence ID" value="ETD25245.1"/>
    <property type="molecule type" value="Genomic_DNA"/>
</dbReference>
<dbReference type="PATRIC" id="fig|1357400.3.peg.801"/>
<dbReference type="InterPro" id="IPR000644">
    <property type="entry name" value="CBS_dom"/>
</dbReference>
<dbReference type="PANTHER" id="PTHR22777:SF4">
    <property type="entry name" value="UPF0053 PROTEIN SLL1254"/>
    <property type="match status" value="1"/>
</dbReference>
<evidence type="ECO:0000256" key="2">
    <source>
        <dbReference type="ARBA" id="ARBA00022692"/>
    </source>
</evidence>
<dbReference type="CDD" id="cd04590">
    <property type="entry name" value="CBS_pair_CorC_HlyC_assoc"/>
    <property type="match status" value="1"/>
</dbReference>
<evidence type="ECO:0000256" key="5">
    <source>
        <dbReference type="ARBA" id="ARBA00023122"/>
    </source>
</evidence>
<keyword evidence="3" id="KW-0677">Repeat</keyword>
<dbReference type="GO" id="GO:0005886">
    <property type="term" value="C:plasma membrane"/>
    <property type="evidence" value="ECO:0007669"/>
    <property type="project" value="TreeGrafter"/>
</dbReference>
<reference evidence="13 14" key="1">
    <citation type="journal article" date="2014" name="Genome Announc.">
        <title>Draft genome sequences of six enterohepatic helicobacter species isolated from humans and one from rhesus macaques.</title>
        <authorList>
            <person name="Shen Z."/>
            <person name="Sheh A."/>
            <person name="Young S.K."/>
            <person name="Abouelliel A."/>
            <person name="Ward D.V."/>
            <person name="Earl A.M."/>
            <person name="Fox J.G."/>
        </authorList>
    </citation>
    <scope>NUCLEOTIDE SEQUENCE [LARGE SCALE GENOMIC DNA]</scope>
    <source>
        <strain evidence="13 14">MIT 99-5501</strain>
    </source>
</reference>
<dbReference type="Pfam" id="PF00571">
    <property type="entry name" value="CBS"/>
    <property type="match status" value="1"/>
</dbReference>
<evidence type="ECO:0000256" key="6">
    <source>
        <dbReference type="ARBA" id="ARBA00023136"/>
    </source>
</evidence>
<evidence type="ECO:0000256" key="8">
    <source>
        <dbReference type="PROSITE-ProRule" id="PRU01193"/>
    </source>
</evidence>
<protein>
    <recommendedName>
        <fullName evidence="15">CNNM transmembrane domain-containing protein</fullName>
    </recommendedName>
</protein>
<evidence type="ECO:0000256" key="9">
    <source>
        <dbReference type="SAM" id="Phobius"/>
    </source>
</evidence>
<keyword evidence="5 7" id="KW-0129">CBS domain</keyword>
<dbReference type="InterPro" id="IPR046342">
    <property type="entry name" value="CBS_dom_sf"/>
</dbReference>
<keyword evidence="4 8" id="KW-1133">Transmembrane helix</keyword>
<evidence type="ECO:0000256" key="3">
    <source>
        <dbReference type="ARBA" id="ARBA00022737"/>
    </source>
</evidence>
<dbReference type="PROSITE" id="PS51371">
    <property type="entry name" value="CBS"/>
    <property type="match status" value="1"/>
</dbReference>
<evidence type="ECO:0000313" key="14">
    <source>
        <dbReference type="Proteomes" id="UP000018731"/>
    </source>
</evidence>
<dbReference type="InterPro" id="IPR044751">
    <property type="entry name" value="Ion_transp-like_CBS"/>
</dbReference>
<keyword evidence="6 8" id="KW-0472">Membrane</keyword>
<dbReference type="InterPro" id="IPR002550">
    <property type="entry name" value="CNNM"/>
</dbReference>
<evidence type="ECO:0000256" key="1">
    <source>
        <dbReference type="ARBA" id="ARBA00004141"/>
    </source>
</evidence>
<feature type="domain" description="CNNM transmembrane" evidence="12">
    <location>
        <begin position="1"/>
        <end position="177"/>
    </location>
</feature>
<dbReference type="SUPFAM" id="SSF54631">
    <property type="entry name" value="CBS-domain pair"/>
    <property type="match status" value="1"/>
</dbReference>
<evidence type="ECO:0000256" key="4">
    <source>
        <dbReference type="ARBA" id="ARBA00022989"/>
    </source>
</evidence>
<dbReference type="Pfam" id="PF01595">
    <property type="entry name" value="CNNM"/>
    <property type="match status" value="1"/>
</dbReference>
<dbReference type="Gene3D" id="3.10.580.10">
    <property type="entry name" value="CBS-domain"/>
    <property type="match status" value="1"/>
</dbReference>
<feature type="chain" id="PRO_5004767497" description="CNNM transmembrane domain-containing protein" evidence="10">
    <location>
        <begin position="24"/>
        <end position="319"/>
    </location>
</feature>
<keyword evidence="2 8" id="KW-0812">Transmembrane</keyword>
<dbReference type="RefSeq" id="WP_023927310.1">
    <property type="nucleotide sequence ID" value="NZ_KI669454.1"/>
</dbReference>
<accession>V8CDZ6</accession>
<evidence type="ECO:0000256" key="7">
    <source>
        <dbReference type="PROSITE-ProRule" id="PRU00703"/>
    </source>
</evidence>
<dbReference type="Proteomes" id="UP000018731">
    <property type="component" value="Unassembled WGS sequence"/>
</dbReference>
<feature type="transmembrane region" description="Helical" evidence="9">
    <location>
        <begin position="118"/>
        <end position="139"/>
    </location>
</feature>
<evidence type="ECO:0000259" key="11">
    <source>
        <dbReference type="PROSITE" id="PS51371"/>
    </source>
</evidence>
<keyword evidence="10" id="KW-0732">Signal</keyword>
<dbReference type="AlphaFoldDB" id="V8CDZ6"/>
<dbReference type="HOGENOM" id="CLU_015237_4_1_7"/>
<dbReference type="OrthoDB" id="9798188at2"/>
<dbReference type="STRING" id="1357400.HMPREF2086_00585"/>
<comment type="caution">
    <text evidence="13">The sequence shown here is derived from an EMBL/GenBank/DDBJ whole genome shotgun (WGS) entry which is preliminary data.</text>
</comment>
<keyword evidence="14" id="KW-1185">Reference proteome</keyword>
<organism evidence="13 14">
    <name type="scientific">Helicobacter macacae MIT 99-5501</name>
    <dbReference type="NCBI Taxonomy" id="1357400"/>
    <lineage>
        <taxon>Bacteria</taxon>
        <taxon>Pseudomonadati</taxon>
        <taxon>Campylobacterota</taxon>
        <taxon>Epsilonproteobacteria</taxon>
        <taxon>Campylobacterales</taxon>
        <taxon>Helicobacteraceae</taxon>
        <taxon>Helicobacter</taxon>
    </lineage>
</organism>
<name>V8CDZ6_9HELI</name>
<gene>
    <name evidence="13" type="ORF">HMPREF2086_00585</name>
</gene>